<dbReference type="EMBL" id="JEMT01001279">
    <property type="protein sequence ID" value="EXX79806.1"/>
    <property type="molecule type" value="Genomic_DNA"/>
</dbReference>
<keyword evidence="1" id="KW-0732">Signal</keyword>
<evidence type="ECO:0000313" key="2">
    <source>
        <dbReference type="EMBL" id="EXX79806.1"/>
    </source>
</evidence>
<evidence type="ECO:0000313" key="3">
    <source>
        <dbReference type="Proteomes" id="UP000022910"/>
    </source>
</evidence>
<sequence>MSFIKILNLVFYILTFFVITLIHAHGGVDDEHEDAGPPAKAPSVFANEKQSTLAEGNVGLAFGLTAMAAIASATKTQVLLLKPHPFLQMKNKVLWPKEM</sequence>
<evidence type="ECO:0000256" key="1">
    <source>
        <dbReference type="SAM" id="SignalP"/>
    </source>
</evidence>
<proteinExistence type="predicted"/>
<keyword evidence="3" id="KW-1185">Reference proteome</keyword>
<evidence type="ECO:0008006" key="4">
    <source>
        <dbReference type="Google" id="ProtNLM"/>
    </source>
</evidence>
<feature type="signal peptide" evidence="1">
    <location>
        <begin position="1"/>
        <end position="24"/>
    </location>
</feature>
<accession>A0A015M497</accession>
<organism evidence="2 3">
    <name type="scientific">Rhizophagus irregularis (strain DAOM 197198w)</name>
    <name type="common">Glomus intraradices</name>
    <dbReference type="NCBI Taxonomy" id="1432141"/>
    <lineage>
        <taxon>Eukaryota</taxon>
        <taxon>Fungi</taxon>
        <taxon>Fungi incertae sedis</taxon>
        <taxon>Mucoromycota</taxon>
        <taxon>Glomeromycotina</taxon>
        <taxon>Glomeromycetes</taxon>
        <taxon>Glomerales</taxon>
        <taxon>Glomeraceae</taxon>
        <taxon>Rhizophagus</taxon>
    </lineage>
</organism>
<dbReference type="AlphaFoldDB" id="A0A015M497"/>
<dbReference type="HOGENOM" id="CLU_2321599_0_0_1"/>
<protein>
    <recommendedName>
        <fullName evidence="4">Transmembrane protein</fullName>
    </recommendedName>
</protein>
<comment type="caution">
    <text evidence="2">The sequence shown here is derived from an EMBL/GenBank/DDBJ whole genome shotgun (WGS) entry which is preliminary data.</text>
</comment>
<dbReference type="STRING" id="1432141.A0A015M497"/>
<reference evidence="2 3" key="1">
    <citation type="submission" date="2014-02" db="EMBL/GenBank/DDBJ databases">
        <title>Single nucleus genome sequencing reveals high similarity among nuclei of an endomycorrhizal fungus.</title>
        <authorList>
            <person name="Lin K."/>
            <person name="Geurts R."/>
            <person name="Zhang Z."/>
            <person name="Limpens E."/>
            <person name="Saunders D.G."/>
            <person name="Mu D."/>
            <person name="Pang E."/>
            <person name="Cao H."/>
            <person name="Cha H."/>
            <person name="Lin T."/>
            <person name="Zhou Q."/>
            <person name="Shang Y."/>
            <person name="Li Y."/>
            <person name="Ivanov S."/>
            <person name="Sharma T."/>
            <person name="Velzen R.V."/>
            <person name="Ruijter N.D."/>
            <person name="Aanen D.K."/>
            <person name="Win J."/>
            <person name="Kamoun S."/>
            <person name="Bisseling T."/>
            <person name="Huang S."/>
        </authorList>
    </citation>
    <scope>NUCLEOTIDE SEQUENCE [LARGE SCALE GENOMIC DNA]</scope>
    <source>
        <strain evidence="3">DAOM197198w</strain>
    </source>
</reference>
<gene>
    <name evidence="2" type="ORF">RirG_002060</name>
</gene>
<feature type="chain" id="PRO_5001475146" description="Transmembrane protein" evidence="1">
    <location>
        <begin position="25"/>
        <end position="99"/>
    </location>
</feature>
<name>A0A015M497_RHIIW</name>
<dbReference type="Proteomes" id="UP000022910">
    <property type="component" value="Unassembled WGS sequence"/>
</dbReference>